<keyword evidence="3" id="KW-1185">Reference proteome</keyword>
<organism evidence="2 3">
    <name type="scientific">Fusarium vanettenii (strain ATCC MYA-4622 / CBS 123669 / FGSC 9596 / NRRL 45880 / 77-13-4)</name>
    <name type="common">Fusarium solani subsp. pisi</name>
    <dbReference type="NCBI Taxonomy" id="660122"/>
    <lineage>
        <taxon>Eukaryota</taxon>
        <taxon>Fungi</taxon>
        <taxon>Dikarya</taxon>
        <taxon>Ascomycota</taxon>
        <taxon>Pezizomycotina</taxon>
        <taxon>Sordariomycetes</taxon>
        <taxon>Hypocreomycetidae</taxon>
        <taxon>Hypocreales</taxon>
        <taxon>Nectriaceae</taxon>
        <taxon>Fusarium</taxon>
        <taxon>Fusarium solani species complex</taxon>
        <taxon>Fusarium vanettenii</taxon>
    </lineage>
</organism>
<reference evidence="2 3" key="1">
    <citation type="journal article" date="2009" name="PLoS Genet.">
        <title>The genome of Nectria haematococca: contribution of supernumerary chromosomes to gene expansion.</title>
        <authorList>
            <person name="Coleman J.J."/>
            <person name="Rounsley S.D."/>
            <person name="Rodriguez-Carres M."/>
            <person name="Kuo A."/>
            <person name="Wasmann C.C."/>
            <person name="Grimwood J."/>
            <person name="Schmutz J."/>
            <person name="Taga M."/>
            <person name="White G.J."/>
            <person name="Zhou S."/>
            <person name="Schwartz D.C."/>
            <person name="Freitag M."/>
            <person name="Ma L.J."/>
            <person name="Danchin E.G."/>
            <person name="Henrissat B."/>
            <person name="Coutinho P.M."/>
            <person name="Nelson D.R."/>
            <person name="Straney D."/>
            <person name="Napoli C.A."/>
            <person name="Barker B.M."/>
            <person name="Gribskov M."/>
            <person name="Rep M."/>
            <person name="Kroken S."/>
            <person name="Molnar I."/>
            <person name="Rensing C."/>
            <person name="Kennell J.C."/>
            <person name="Zamora J."/>
            <person name="Farman M.L."/>
            <person name="Selker E.U."/>
            <person name="Salamov A."/>
            <person name="Shapiro H."/>
            <person name="Pangilinan J."/>
            <person name="Lindquist E."/>
            <person name="Lamers C."/>
            <person name="Grigoriev I.V."/>
            <person name="Geiser D.M."/>
            <person name="Covert S.F."/>
            <person name="Temporini E."/>
            <person name="Vanetten H.D."/>
        </authorList>
    </citation>
    <scope>NUCLEOTIDE SEQUENCE [LARGE SCALE GENOMIC DNA]</scope>
    <source>
        <strain evidence="3">ATCC MYA-4622 / CBS 123669 / FGSC 9596 / NRRL 45880 / 77-13-4</strain>
    </source>
</reference>
<dbReference type="KEGG" id="nhe:NECHADRAFT_81417"/>
<accession>C7Z8G2</accession>
<dbReference type="Proteomes" id="UP000005206">
    <property type="component" value="Chromosome 6"/>
</dbReference>
<proteinExistence type="predicted"/>
<gene>
    <name evidence="2" type="ORF">NECHADRAFT_81417</name>
</gene>
<dbReference type="GeneID" id="9673055"/>
<dbReference type="EMBL" id="GG698912">
    <property type="protein sequence ID" value="EEU39331.1"/>
    <property type="molecule type" value="Genomic_DNA"/>
</dbReference>
<dbReference type="RefSeq" id="XP_003045044.1">
    <property type="nucleotide sequence ID" value="XM_003044998.1"/>
</dbReference>
<dbReference type="AlphaFoldDB" id="C7Z8G2"/>
<evidence type="ECO:0000256" key="1">
    <source>
        <dbReference type="SAM" id="MobiDB-lite"/>
    </source>
</evidence>
<dbReference type="VEuPathDB" id="FungiDB:NECHADRAFT_81417"/>
<dbReference type="HOGENOM" id="CLU_1687093_0_0_1"/>
<dbReference type="InParanoid" id="C7Z8G2"/>
<name>C7Z8G2_FUSV7</name>
<evidence type="ECO:0000313" key="3">
    <source>
        <dbReference type="Proteomes" id="UP000005206"/>
    </source>
</evidence>
<feature type="region of interest" description="Disordered" evidence="1">
    <location>
        <begin position="1"/>
        <end position="33"/>
    </location>
</feature>
<evidence type="ECO:0000313" key="2">
    <source>
        <dbReference type="EMBL" id="EEU39331.1"/>
    </source>
</evidence>
<protein>
    <submittedName>
        <fullName evidence="2">Uncharacterized protein</fullName>
    </submittedName>
</protein>
<dbReference type="OrthoDB" id="5106359at2759"/>
<sequence>MNNTNNSQSSPVPAVPHQLNQSQPSATTADHSPARLVNTNQTVTANQRSVSQLRQRWQLLEQQYATDIQTLASARVTAPAPATQATPALASMPQARNIGWARTFNRRVLAGRHVTATFYFDRNGDPRGYLYQHDEFILGPVNEWGGVASGYGLFPI</sequence>
<feature type="compositionally biased region" description="Polar residues" evidence="1">
    <location>
        <begin position="1"/>
        <end position="11"/>
    </location>
</feature>
<feature type="compositionally biased region" description="Polar residues" evidence="1">
    <location>
        <begin position="18"/>
        <end position="30"/>
    </location>
</feature>